<comment type="caution">
    <text evidence="3">The sequence shown here is derived from an EMBL/GenBank/DDBJ whole genome shotgun (WGS) entry which is preliminary data.</text>
</comment>
<keyword evidence="4" id="KW-1185">Reference proteome</keyword>
<dbReference type="EMBL" id="FQYL01000004">
    <property type="protein sequence ID" value="SHI75625.1"/>
    <property type="molecule type" value="Genomic_DNA"/>
</dbReference>
<feature type="region of interest" description="Disordered" evidence="1">
    <location>
        <begin position="19"/>
        <end position="39"/>
    </location>
</feature>
<evidence type="ECO:0000256" key="1">
    <source>
        <dbReference type="SAM" id="MobiDB-lite"/>
    </source>
</evidence>
<gene>
    <name evidence="3" type="ORF">SAMN05216246_104215</name>
</gene>
<evidence type="ECO:0000313" key="4">
    <source>
        <dbReference type="Proteomes" id="UP000184390"/>
    </source>
</evidence>
<proteinExistence type="predicted"/>
<name>A0ABY1I8P9_9ACTO</name>
<sequence length="626" mass="68574">MSLRRALWHLRHGGPAGLREHRRRRRAARPTASHRRSRPAVARGVAGIPDWALPEAAAPRHEVTAGVIADEFTSLALRYEWRAVPLDPRRWREQLAESGLDLIFVESAWHGNDDAWIYQVLGDSAPSEGLRALIATARAAGIPTVFWNKEDPAHYDDAIATAALFDHVYTTDSTLVPRYRAELGHDRVGVLPFAAQPSIHNPIRLTGPDGRPVGRRGIAFAGMYFAHKYPERREQMDILLGAAADAGRRTGHDLVIYSRYLGDDDRYQFPAPHDAAVRGSLDYVQMLAAYRAHQVFLNVNSVVTSPSMMARRIFEITACGTPVVTMPSPATGAFLPAGSLAIARDRVGAEHAMRALCANPELGDRMTHLAQREIWARHTYAHRVDTVLADLGMPERRRRTASIAPLVATKRPHRLVAALESLAAQQGVEIRPVILTHGFEAEDAARARARELGLEATWMSAPAGASLGANYAAMLQRVEADLIAKMDDDDLYGPHYLSEALAAIDYSGAGIVGKHAHYAHLAGSDLTVLRFPEWEHRYTSFVSGPTIVARTDLARAIGFPDASRGEDTALLRGALDAGARVYSTSRFGFVQRRGDAADHTWAIDDAEILATSRISHWGAPGATELP</sequence>
<dbReference type="RefSeq" id="WP_073452360.1">
    <property type="nucleotide sequence ID" value="NZ_FQYL01000004.1"/>
</dbReference>
<dbReference type="InterPro" id="IPR029044">
    <property type="entry name" value="Nucleotide-diphossugar_trans"/>
</dbReference>
<accession>A0ABY1I8P9</accession>
<dbReference type="Gene3D" id="3.90.550.10">
    <property type="entry name" value="Spore Coat Polysaccharide Biosynthesis Protein SpsA, Chain A"/>
    <property type="match status" value="1"/>
</dbReference>
<dbReference type="SUPFAM" id="SSF53756">
    <property type="entry name" value="UDP-Glycosyltransferase/glycogen phosphorylase"/>
    <property type="match status" value="1"/>
</dbReference>
<evidence type="ECO:0000259" key="2">
    <source>
        <dbReference type="Pfam" id="PF13524"/>
    </source>
</evidence>
<dbReference type="Proteomes" id="UP000184390">
    <property type="component" value="Unassembled WGS sequence"/>
</dbReference>
<evidence type="ECO:0000313" key="3">
    <source>
        <dbReference type="EMBL" id="SHI75625.1"/>
    </source>
</evidence>
<dbReference type="InterPro" id="IPR055259">
    <property type="entry name" value="YkvP/CgeB_Glyco_trans-like"/>
</dbReference>
<feature type="compositionally biased region" description="Basic residues" evidence="1">
    <location>
        <begin position="20"/>
        <end position="38"/>
    </location>
</feature>
<feature type="domain" description="Spore protein YkvP/CgeB glycosyl transferase-like" evidence="2">
    <location>
        <begin position="250"/>
        <end position="389"/>
    </location>
</feature>
<organism evidence="3 4">
    <name type="scientific">Actinomyces denticolens</name>
    <dbReference type="NCBI Taxonomy" id="52767"/>
    <lineage>
        <taxon>Bacteria</taxon>
        <taxon>Bacillati</taxon>
        <taxon>Actinomycetota</taxon>
        <taxon>Actinomycetes</taxon>
        <taxon>Actinomycetales</taxon>
        <taxon>Actinomycetaceae</taxon>
        <taxon>Actinomyces</taxon>
    </lineage>
</organism>
<dbReference type="SUPFAM" id="SSF53448">
    <property type="entry name" value="Nucleotide-diphospho-sugar transferases"/>
    <property type="match status" value="1"/>
</dbReference>
<reference evidence="3 4" key="1">
    <citation type="submission" date="2016-11" db="EMBL/GenBank/DDBJ databases">
        <authorList>
            <person name="Varghese N."/>
            <person name="Submissions S."/>
        </authorList>
    </citation>
    <scope>NUCLEOTIDE SEQUENCE [LARGE SCALE GENOMIC DNA]</scope>
    <source>
        <strain evidence="3 4">PA</strain>
    </source>
</reference>
<protein>
    <submittedName>
        <fullName evidence="3">Spore maturation protein CgeB</fullName>
    </submittedName>
</protein>
<dbReference type="Gene3D" id="3.40.50.2000">
    <property type="entry name" value="Glycogen Phosphorylase B"/>
    <property type="match status" value="1"/>
</dbReference>
<dbReference type="Pfam" id="PF13524">
    <property type="entry name" value="Glyco_trans_1_2"/>
    <property type="match status" value="1"/>
</dbReference>